<evidence type="ECO:0000313" key="3">
    <source>
        <dbReference type="Proteomes" id="UP000039865"/>
    </source>
</evidence>
<dbReference type="Proteomes" id="UP000039865">
    <property type="component" value="Unassembled WGS sequence"/>
</dbReference>
<evidence type="ECO:0000313" key="2">
    <source>
        <dbReference type="EMBL" id="CDW83218.1"/>
    </source>
</evidence>
<accession>A0A078AQN4</accession>
<dbReference type="InParanoid" id="A0A078AQN4"/>
<protein>
    <submittedName>
        <fullName evidence="2">Uncharacterized protein</fullName>
    </submittedName>
</protein>
<gene>
    <name evidence="2" type="primary">Contig8978.g9599</name>
    <name evidence="2" type="ORF">STYLEM_12260</name>
</gene>
<keyword evidence="1" id="KW-0175">Coiled coil</keyword>
<evidence type="ECO:0000256" key="1">
    <source>
        <dbReference type="SAM" id="Coils"/>
    </source>
</evidence>
<sequence length="281" mass="33143">MDSNYLSVQARGISDADIKKLKFCTETGHDNAKLIYFCISSKCSKKNKLYCEKCAAMKIKNEYIHDHQNQPIIDICRKIYEDTQTLDNDVTTLVTSLQEFKKKFNELIDFCEAQKQKMGKDFKLEVLGVQEIIDNVLDLSQSVQDTANETQKLYDQLNVQEILGHQDDFNQQYESFLEFSPYLNLGTQYLWKCYKPVFSTNFDLEPLEMEKTQFNQLLLFIMRAQKEGAEKKIKYQQGQIDILFECLKELKPDIVQKFKKYEDQSKELENKLQKFEETKRD</sequence>
<proteinExistence type="predicted"/>
<dbReference type="AlphaFoldDB" id="A0A078AQN4"/>
<reference evidence="2 3" key="1">
    <citation type="submission" date="2014-06" db="EMBL/GenBank/DDBJ databases">
        <authorList>
            <person name="Swart Estienne"/>
        </authorList>
    </citation>
    <scope>NUCLEOTIDE SEQUENCE [LARGE SCALE GENOMIC DNA]</scope>
    <source>
        <strain evidence="2 3">130c</strain>
    </source>
</reference>
<dbReference type="EMBL" id="CCKQ01011648">
    <property type="protein sequence ID" value="CDW83218.1"/>
    <property type="molecule type" value="Genomic_DNA"/>
</dbReference>
<organism evidence="2 3">
    <name type="scientific">Stylonychia lemnae</name>
    <name type="common">Ciliate</name>
    <dbReference type="NCBI Taxonomy" id="5949"/>
    <lineage>
        <taxon>Eukaryota</taxon>
        <taxon>Sar</taxon>
        <taxon>Alveolata</taxon>
        <taxon>Ciliophora</taxon>
        <taxon>Intramacronucleata</taxon>
        <taxon>Spirotrichea</taxon>
        <taxon>Stichotrichia</taxon>
        <taxon>Sporadotrichida</taxon>
        <taxon>Oxytrichidae</taxon>
        <taxon>Stylonychinae</taxon>
        <taxon>Stylonychia</taxon>
    </lineage>
</organism>
<name>A0A078AQN4_STYLE</name>
<keyword evidence="3" id="KW-1185">Reference proteome</keyword>
<feature type="coiled-coil region" evidence="1">
    <location>
        <begin position="251"/>
        <end position="281"/>
    </location>
</feature>